<evidence type="ECO:0000256" key="4">
    <source>
        <dbReference type="ARBA" id="ARBA00023163"/>
    </source>
</evidence>
<dbReference type="AlphaFoldDB" id="A0A939S5V1"/>
<dbReference type="InterPro" id="IPR050109">
    <property type="entry name" value="HTH-type_TetR-like_transc_reg"/>
</dbReference>
<feature type="domain" description="HTH tetR-type" evidence="6">
    <location>
        <begin position="20"/>
        <end position="80"/>
    </location>
</feature>
<evidence type="ECO:0000256" key="5">
    <source>
        <dbReference type="PROSITE-ProRule" id="PRU00335"/>
    </source>
</evidence>
<evidence type="ECO:0000256" key="1">
    <source>
        <dbReference type="ARBA" id="ARBA00022491"/>
    </source>
</evidence>
<accession>A0A939S5V1</accession>
<dbReference type="InterPro" id="IPR009057">
    <property type="entry name" value="Homeodomain-like_sf"/>
</dbReference>
<dbReference type="PRINTS" id="PR00455">
    <property type="entry name" value="HTHTETR"/>
</dbReference>
<dbReference type="PANTHER" id="PTHR30055:SF151">
    <property type="entry name" value="TRANSCRIPTIONAL REGULATORY PROTEIN"/>
    <property type="match status" value="1"/>
</dbReference>
<keyword evidence="2" id="KW-0805">Transcription regulation</keyword>
<name>A0A939S5V1_9MICO</name>
<dbReference type="Pfam" id="PF00440">
    <property type="entry name" value="TetR_N"/>
    <property type="match status" value="1"/>
</dbReference>
<dbReference type="GO" id="GO:0046677">
    <property type="term" value="P:response to antibiotic"/>
    <property type="evidence" value="ECO:0007669"/>
    <property type="project" value="InterPro"/>
</dbReference>
<reference evidence="7" key="1">
    <citation type="submission" date="2021-03" db="EMBL/GenBank/DDBJ databases">
        <title>Leucobacter chromiisoli sp. nov., isolated from chromium-containing soil of chemical plant.</title>
        <authorList>
            <person name="Xu Z."/>
        </authorList>
    </citation>
    <scope>NUCLEOTIDE SEQUENCE</scope>
    <source>
        <strain evidence="7">S27</strain>
    </source>
</reference>
<keyword evidence="1" id="KW-0678">Repressor</keyword>
<protein>
    <submittedName>
        <fullName evidence="7">TetR/AcrR family transcriptional regulator C-terminal domain-containing protein</fullName>
    </submittedName>
</protein>
<sequence length="241" mass="25231">MSSANRVAATRGSGRPRQAVLDRELILRTALRLLDERGEQGAGIRDIARELGVRPSALYNHVAGQDDIIAGLRELVSDRIDVDGFGSLPWDAAVRLWARSYRRAFAAHPPTIALLAVRPLVPGSRTGRMYDAVCAGFLAAGWPEERVLTVVVALESFILGSALDQVAPDDMLDPGDGDDLQHFRAAYAARARGLAERRASDAAFETGLDALLAGLGAELAGAGPVGGAALSPDGGSAVGEA</sequence>
<evidence type="ECO:0000313" key="8">
    <source>
        <dbReference type="Proteomes" id="UP000664382"/>
    </source>
</evidence>
<organism evidence="7 8">
    <name type="scientific">Leucobacter weissii</name>
    <dbReference type="NCBI Taxonomy" id="1983706"/>
    <lineage>
        <taxon>Bacteria</taxon>
        <taxon>Bacillati</taxon>
        <taxon>Actinomycetota</taxon>
        <taxon>Actinomycetes</taxon>
        <taxon>Micrococcales</taxon>
        <taxon>Microbacteriaceae</taxon>
        <taxon>Leucobacter</taxon>
    </lineage>
</organism>
<comment type="caution">
    <text evidence="7">The sequence shown here is derived from an EMBL/GenBank/DDBJ whole genome shotgun (WGS) entry which is preliminary data.</text>
</comment>
<dbReference type="PROSITE" id="PS50977">
    <property type="entry name" value="HTH_TETR_2"/>
    <property type="match status" value="1"/>
</dbReference>
<dbReference type="Pfam" id="PF02909">
    <property type="entry name" value="TetR_C_1"/>
    <property type="match status" value="1"/>
</dbReference>
<gene>
    <name evidence="7" type="ORF">J4H92_07020</name>
</gene>
<dbReference type="PANTHER" id="PTHR30055">
    <property type="entry name" value="HTH-TYPE TRANSCRIPTIONAL REGULATOR RUTR"/>
    <property type="match status" value="1"/>
</dbReference>
<dbReference type="InterPro" id="IPR036271">
    <property type="entry name" value="Tet_transcr_reg_TetR-rel_C_sf"/>
</dbReference>
<dbReference type="SUPFAM" id="SSF48498">
    <property type="entry name" value="Tetracyclin repressor-like, C-terminal domain"/>
    <property type="match status" value="1"/>
</dbReference>
<dbReference type="Proteomes" id="UP000664382">
    <property type="component" value="Unassembled WGS sequence"/>
</dbReference>
<evidence type="ECO:0000256" key="3">
    <source>
        <dbReference type="ARBA" id="ARBA00023125"/>
    </source>
</evidence>
<dbReference type="InterPro" id="IPR003012">
    <property type="entry name" value="Tet_transcr_reg_TetR"/>
</dbReference>
<keyword evidence="3 5" id="KW-0238">DNA-binding</keyword>
<dbReference type="PRINTS" id="PR00400">
    <property type="entry name" value="TETREPRESSOR"/>
</dbReference>
<dbReference type="GO" id="GO:0045892">
    <property type="term" value="P:negative regulation of DNA-templated transcription"/>
    <property type="evidence" value="ECO:0007669"/>
    <property type="project" value="InterPro"/>
</dbReference>
<proteinExistence type="predicted"/>
<dbReference type="GO" id="GO:0000976">
    <property type="term" value="F:transcription cis-regulatory region binding"/>
    <property type="evidence" value="ECO:0007669"/>
    <property type="project" value="TreeGrafter"/>
</dbReference>
<keyword evidence="8" id="KW-1185">Reference proteome</keyword>
<dbReference type="InterPro" id="IPR001647">
    <property type="entry name" value="HTH_TetR"/>
</dbReference>
<evidence type="ECO:0000313" key="7">
    <source>
        <dbReference type="EMBL" id="MBO1901704.1"/>
    </source>
</evidence>
<dbReference type="SUPFAM" id="SSF46689">
    <property type="entry name" value="Homeodomain-like"/>
    <property type="match status" value="1"/>
</dbReference>
<dbReference type="EMBL" id="JAGDYM010000007">
    <property type="protein sequence ID" value="MBO1901704.1"/>
    <property type="molecule type" value="Genomic_DNA"/>
</dbReference>
<keyword evidence="4" id="KW-0804">Transcription</keyword>
<dbReference type="InterPro" id="IPR004111">
    <property type="entry name" value="Repressor_TetR_C"/>
</dbReference>
<evidence type="ECO:0000259" key="6">
    <source>
        <dbReference type="PROSITE" id="PS50977"/>
    </source>
</evidence>
<evidence type="ECO:0000256" key="2">
    <source>
        <dbReference type="ARBA" id="ARBA00023015"/>
    </source>
</evidence>
<feature type="DNA-binding region" description="H-T-H motif" evidence="5">
    <location>
        <begin position="43"/>
        <end position="62"/>
    </location>
</feature>
<dbReference type="Gene3D" id="1.10.357.10">
    <property type="entry name" value="Tetracycline Repressor, domain 2"/>
    <property type="match status" value="1"/>
</dbReference>
<dbReference type="GO" id="GO:0003700">
    <property type="term" value="F:DNA-binding transcription factor activity"/>
    <property type="evidence" value="ECO:0007669"/>
    <property type="project" value="TreeGrafter"/>
</dbReference>